<sequence length="359" mass="41024">MASPIPTVDSESKPAIVWLAAVNSHIAQMSSADMRRHFILSYAADSRGHSYLRDQVKRYRFVAEMKNRVCDKLVKKFVAAGKPFPFHFQRGAETESYNWRVVGDTCHDYEQYLRIHNVDRGLLTADFPNFNEEEEQEALFEGSLLPSRSAGWEKWSRDLIKDVFPYMKPIKDGIGMDQEYLRKFWNLWHGAVEPPVPGCGVFRLPLVAPFHTAINNDTLRQLERFAAPGIIVRFVSVDEVPGFPAQNFDAQSLISAGIQDGTVWNEGIAESLVRFWQEEVLTWWSTAIEAYTNGEDIALQLPQDALAWNQGLWMAQYSPKSQEINIGASNAWEAFLRYQSQVDPAWGKRELDENEEVSE</sequence>
<proteinExistence type="predicted"/>
<evidence type="ECO:0000313" key="2">
    <source>
        <dbReference type="Proteomes" id="UP001174936"/>
    </source>
</evidence>
<keyword evidence="2" id="KW-1185">Reference proteome</keyword>
<evidence type="ECO:0000313" key="1">
    <source>
        <dbReference type="EMBL" id="KAK0638862.1"/>
    </source>
</evidence>
<dbReference type="AlphaFoldDB" id="A0AA39XT19"/>
<organism evidence="1 2">
    <name type="scientific">Cercophora newfieldiana</name>
    <dbReference type="NCBI Taxonomy" id="92897"/>
    <lineage>
        <taxon>Eukaryota</taxon>
        <taxon>Fungi</taxon>
        <taxon>Dikarya</taxon>
        <taxon>Ascomycota</taxon>
        <taxon>Pezizomycotina</taxon>
        <taxon>Sordariomycetes</taxon>
        <taxon>Sordariomycetidae</taxon>
        <taxon>Sordariales</taxon>
        <taxon>Lasiosphaeriaceae</taxon>
        <taxon>Cercophora</taxon>
    </lineage>
</organism>
<name>A0AA39XT19_9PEZI</name>
<protein>
    <submittedName>
        <fullName evidence="1">Uncharacterized protein</fullName>
    </submittedName>
</protein>
<dbReference type="EMBL" id="JAULSV010000007">
    <property type="protein sequence ID" value="KAK0638862.1"/>
    <property type="molecule type" value="Genomic_DNA"/>
</dbReference>
<reference evidence="1" key="1">
    <citation type="submission" date="2023-06" db="EMBL/GenBank/DDBJ databases">
        <title>Genome-scale phylogeny and comparative genomics of the fungal order Sordariales.</title>
        <authorList>
            <consortium name="Lawrence Berkeley National Laboratory"/>
            <person name="Hensen N."/>
            <person name="Bonometti L."/>
            <person name="Westerberg I."/>
            <person name="Brannstrom I.O."/>
            <person name="Guillou S."/>
            <person name="Cros-Aarteil S."/>
            <person name="Calhoun S."/>
            <person name="Haridas S."/>
            <person name="Kuo A."/>
            <person name="Mondo S."/>
            <person name="Pangilinan J."/>
            <person name="Riley R."/>
            <person name="Labutti K."/>
            <person name="Andreopoulos B."/>
            <person name="Lipzen A."/>
            <person name="Chen C."/>
            <person name="Yanf M."/>
            <person name="Daum C."/>
            <person name="Ng V."/>
            <person name="Clum A."/>
            <person name="Steindorff A."/>
            <person name="Ohm R."/>
            <person name="Martin F."/>
            <person name="Silar P."/>
            <person name="Natvig D."/>
            <person name="Lalanne C."/>
            <person name="Gautier V."/>
            <person name="Ament-Velasquez S.L."/>
            <person name="Kruys A."/>
            <person name="Hutchinson M.I."/>
            <person name="Powell A.J."/>
            <person name="Barry K."/>
            <person name="Miller A.N."/>
            <person name="Grigoriev I.V."/>
            <person name="Debuchy R."/>
            <person name="Gladieux P."/>
            <person name="Thoren M.H."/>
            <person name="Johannesson H."/>
        </authorList>
    </citation>
    <scope>NUCLEOTIDE SEQUENCE</scope>
    <source>
        <strain evidence="1">SMH2532-1</strain>
    </source>
</reference>
<accession>A0AA39XT19</accession>
<gene>
    <name evidence="1" type="ORF">B0T16DRAFT_462599</name>
</gene>
<dbReference type="Proteomes" id="UP001174936">
    <property type="component" value="Unassembled WGS sequence"/>
</dbReference>
<comment type="caution">
    <text evidence="1">The sequence shown here is derived from an EMBL/GenBank/DDBJ whole genome shotgun (WGS) entry which is preliminary data.</text>
</comment>